<evidence type="ECO:0000313" key="2">
    <source>
        <dbReference type="EMBL" id="GFJ77056.1"/>
    </source>
</evidence>
<comment type="caution">
    <text evidence="2">The sequence shown here is derived from an EMBL/GenBank/DDBJ whole genome shotgun (WGS) entry which is preliminary data.</text>
</comment>
<dbReference type="RefSeq" id="WP_173054273.1">
    <property type="nucleotide sequence ID" value="NZ_BAABGO010000005.1"/>
</dbReference>
<dbReference type="EMBL" id="BLPF01000001">
    <property type="protein sequence ID" value="GFJ77056.1"/>
    <property type="molecule type" value="Genomic_DNA"/>
</dbReference>
<reference evidence="2 3" key="2">
    <citation type="submission" date="2020-03" db="EMBL/GenBank/DDBJ databases">
        <authorList>
            <person name="Ichikawa N."/>
            <person name="Kimura A."/>
            <person name="Kitahashi Y."/>
            <person name="Uohara A."/>
        </authorList>
    </citation>
    <scope>NUCLEOTIDE SEQUENCE [LARGE SCALE GENOMIC DNA]</scope>
    <source>
        <strain evidence="2 3">NBRC 108639</strain>
    </source>
</reference>
<dbReference type="AlphaFoldDB" id="A0A6V8K4Y5"/>
<protein>
    <recommendedName>
        <fullName evidence="4">Peptidase inhibitor family I36</fullName>
    </recommendedName>
</protein>
<dbReference type="Pfam" id="PF03995">
    <property type="entry name" value="Inhibitor_I36"/>
    <property type="match status" value="1"/>
</dbReference>
<gene>
    <name evidence="2" type="ORF">Phou_012360</name>
</gene>
<name>A0A6V8K4Y5_9ACTN</name>
<evidence type="ECO:0000256" key="1">
    <source>
        <dbReference type="SAM" id="SignalP"/>
    </source>
</evidence>
<dbReference type="Proteomes" id="UP000482800">
    <property type="component" value="Unassembled WGS sequence"/>
</dbReference>
<feature type="signal peptide" evidence="1">
    <location>
        <begin position="1"/>
        <end position="34"/>
    </location>
</feature>
<proteinExistence type="predicted"/>
<evidence type="ECO:0008006" key="4">
    <source>
        <dbReference type="Google" id="ProtNLM"/>
    </source>
</evidence>
<feature type="chain" id="PRO_5039239693" description="Peptidase inhibitor family I36" evidence="1">
    <location>
        <begin position="35"/>
        <end position="172"/>
    </location>
</feature>
<sequence length="172" mass="18226">MLLSAFARARLVAALLTAATTTVAIVATAAPARAADVQAKVDAYMKAHPGGVQVGAADIAYSGGTFVVTVVRTNALTAATPDCPSGWYCFYDGTNYTYPRGKLSDCGAQDLGTWGWRNRTASVHYRSATGSVTFINETGATDTALFTASTTRRTIPDVAPYRDMADYVYRTC</sequence>
<reference evidence="2 3" key="1">
    <citation type="submission" date="2020-03" db="EMBL/GenBank/DDBJ databases">
        <title>Whole genome shotgun sequence of Phytohabitans houttuyneae NBRC 108639.</title>
        <authorList>
            <person name="Komaki H."/>
            <person name="Tamura T."/>
        </authorList>
    </citation>
    <scope>NUCLEOTIDE SEQUENCE [LARGE SCALE GENOMIC DNA]</scope>
    <source>
        <strain evidence="2 3">NBRC 108639</strain>
    </source>
</reference>
<keyword evidence="1" id="KW-0732">Signal</keyword>
<evidence type="ECO:0000313" key="3">
    <source>
        <dbReference type="Proteomes" id="UP000482800"/>
    </source>
</evidence>
<organism evidence="2 3">
    <name type="scientific">Phytohabitans houttuyneae</name>
    <dbReference type="NCBI Taxonomy" id="1076126"/>
    <lineage>
        <taxon>Bacteria</taxon>
        <taxon>Bacillati</taxon>
        <taxon>Actinomycetota</taxon>
        <taxon>Actinomycetes</taxon>
        <taxon>Micromonosporales</taxon>
        <taxon>Micromonosporaceae</taxon>
    </lineage>
</organism>
<accession>A0A6V8K4Y5</accession>
<keyword evidence="3" id="KW-1185">Reference proteome</keyword>